<evidence type="ECO:0000256" key="3">
    <source>
        <dbReference type="ARBA" id="ARBA00023242"/>
    </source>
</evidence>
<dbReference type="PROSITE" id="PS50815">
    <property type="entry name" value="HORMA"/>
    <property type="match status" value="1"/>
</dbReference>
<dbReference type="Gene3D" id="3.30.900.10">
    <property type="entry name" value="HORMA domain"/>
    <property type="match status" value="1"/>
</dbReference>
<evidence type="ECO:0000313" key="8">
    <source>
        <dbReference type="Proteomes" id="UP000030759"/>
    </source>
</evidence>
<dbReference type="AlphaFoldDB" id="A0A061IH59"/>
<evidence type="ECO:0000256" key="4">
    <source>
        <dbReference type="ARBA" id="ARBA00044131"/>
    </source>
</evidence>
<evidence type="ECO:0000256" key="5">
    <source>
        <dbReference type="ARBA" id="ARBA00044264"/>
    </source>
</evidence>
<keyword evidence="3" id="KW-0539">Nucleus</keyword>
<dbReference type="EMBL" id="KE668288">
    <property type="protein sequence ID" value="ERE84046.1"/>
    <property type="molecule type" value="Genomic_DNA"/>
</dbReference>
<feature type="domain" description="HORMA" evidence="6">
    <location>
        <begin position="1"/>
        <end position="174"/>
    </location>
</feature>
<protein>
    <recommendedName>
        <fullName evidence="4">Mitotic spindle assembly checkpoint protein MAD2B</fullName>
    </recommendedName>
    <alternativeName>
        <fullName evidence="5">Mitotic arrest deficient 2-like protein 2</fullName>
    </alternativeName>
</protein>
<name>A0A061IH59_CRIGR</name>
<dbReference type="GO" id="GO:0010717">
    <property type="term" value="P:regulation of epithelial to mesenchymal transition"/>
    <property type="evidence" value="ECO:0007669"/>
    <property type="project" value="UniProtKB-ARBA"/>
</dbReference>
<dbReference type="PANTHER" id="PTHR11842">
    <property type="entry name" value="MITOTIC SPINDLE ASSEMBLY CHECKPOINT PROTEIN MAD2"/>
    <property type="match status" value="1"/>
</dbReference>
<dbReference type="InterPro" id="IPR003511">
    <property type="entry name" value="HORMA_dom"/>
</dbReference>
<evidence type="ECO:0000256" key="1">
    <source>
        <dbReference type="ARBA" id="ARBA00004123"/>
    </source>
</evidence>
<dbReference type="PANTHER" id="PTHR11842:SF15">
    <property type="entry name" value="MITOTIC SPINDLE ASSEMBLY CHECKPOINT PROTEIN MAD2B"/>
    <property type="match status" value="1"/>
</dbReference>
<dbReference type="SUPFAM" id="SSF56019">
    <property type="entry name" value="The spindle assembly checkpoint protein mad2"/>
    <property type="match status" value="1"/>
</dbReference>
<comment type="subcellular location">
    <subcellularLocation>
        <location evidence="1">Nucleus</location>
    </subcellularLocation>
</comment>
<organism evidence="7 8">
    <name type="scientific">Cricetulus griseus</name>
    <name type="common">Chinese hamster</name>
    <name type="synonym">Cricetulus barabensis griseus</name>
    <dbReference type="NCBI Taxonomy" id="10029"/>
    <lineage>
        <taxon>Eukaryota</taxon>
        <taxon>Metazoa</taxon>
        <taxon>Chordata</taxon>
        <taxon>Craniata</taxon>
        <taxon>Vertebrata</taxon>
        <taxon>Euteleostomi</taxon>
        <taxon>Mammalia</taxon>
        <taxon>Eutheria</taxon>
        <taxon>Euarchontoglires</taxon>
        <taxon>Glires</taxon>
        <taxon>Rodentia</taxon>
        <taxon>Myomorpha</taxon>
        <taxon>Muroidea</taxon>
        <taxon>Cricetidae</taxon>
        <taxon>Cricetinae</taxon>
        <taxon>Cricetulus</taxon>
    </lineage>
</organism>
<evidence type="ECO:0000313" key="7">
    <source>
        <dbReference type="EMBL" id="ERE84046.1"/>
    </source>
</evidence>
<dbReference type="GO" id="GO:0016035">
    <property type="term" value="C:zeta DNA polymerase complex"/>
    <property type="evidence" value="ECO:0007669"/>
    <property type="project" value="TreeGrafter"/>
</dbReference>
<proteinExistence type="predicted"/>
<sequence>MPSPGFPLQTREVQPVTQANVHTETIKQNKSAGLTAQTLVPALRRQIANDVEKVMVVILDKEHRPVEKFVFEITQPPLLSISSDSLLSHVEQLLRAFILKISVCDAVLDHNPPGCTFTVLVHTREAATRNMEKIQVIKDFPWILADEQDVHMHDPRLIPLKTMTSDILKMQLYVEERAHKHS</sequence>
<accession>A0A061IH59</accession>
<dbReference type="InterPro" id="IPR036570">
    <property type="entry name" value="HORMA_dom_sf"/>
</dbReference>
<dbReference type="FunFam" id="3.30.900.10:FF:000003">
    <property type="entry name" value="Mitotic spindle assembly checkpoint protein MAD2B"/>
    <property type="match status" value="1"/>
</dbReference>
<evidence type="ECO:0000259" key="6">
    <source>
        <dbReference type="PROSITE" id="PS50815"/>
    </source>
</evidence>
<dbReference type="Proteomes" id="UP000030759">
    <property type="component" value="Unassembled WGS sequence"/>
</dbReference>
<reference evidence="8" key="1">
    <citation type="journal article" date="2013" name="Nat. Biotechnol.">
        <title>Chinese hamster genome sequenced from sorted chromosomes.</title>
        <authorList>
            <person name="Brinkrolf K."/>
            <person name="Rupp O."/>
            <person name="Laux H."/>
            <person name="Kollin F."/>
            <person name="Ernst W."/>
            <person name="Linke B."/>
            <person name="Kofler R."/>
            <person name="Romand S."/>
            <person name="Hesse F."/>
            <person name="Budach W.E."/>
            <person name="Galosy S."/>
            <person name="Muller D."/>
            <person name="Noll T."/>
            <person name="Wienberg J."/>
            <person name="Jostock T."/>
            <person name="Leonard M."/>
            <person name="Grillari J."/>
            <person name="Tauch A."/>
            <person name="Goesmann A."/>
            <person name="Helk B."/>
            <person name="Mott J.E."/>
            <person name="Puhler A."/>
            <person name="Borth N."/>
        </authorList>
    </citation>
    <scope>NUCLEOTIDE SEQUENCE [LARGE SCALE GENOMIC DNA]</scope>
    <source>
        <strain evidence="8">17A/GY</strain>
    </source>
</reference>
<evidence type="ECO:0000256" key="2">
    <source>
        <dbReference type="ARBA" id="ARBA00022763"/>
    </source>
</evidence>
<gene>
    <name evidence="7" type="ORF">H671_2g6276</name>
</gene>
<dbReference type="InterPro" id="IPR045091">
    <property type="entry name" value="Mad2-like"/>
</dbReference>
<keyword evidence="2" id="KW-0227">DNA damage</keyword>
<dbReference type="GO" id="GO:0005634">
    <property type="term" value="C:nucleus"/>
    <property type="evidence" value="ECO:0007669"/>
    <property type="project" value="UniProtKB-SubCell"/>
</dbReference>
<dbReference type="GO" id="GO:0006974">
    <property type="term" value="P:DNA damage response"/>
    <property type="evidence" value="ECO:0007669"/>
    <property type="project" value="UniProtKB-KW"/>
</dbReference>